<dbReference type="EMBL" id="CWGJ01000028">
    <property type="protein sequence ID" value="CRX39406.1"/>
    <property type="molecule type" value="Genomic_DNA"/>
</dbReference>
<evidence type="ECO:0000256" key="4">
    <source>
        <dbReference type="ARBA" id="ARBA00022475"/>
    </source>
</evidence>
<evidence type="ECO:0000256" key="8">
    <source>
        <dbReference type="ARBA" id="ARBA00023053"/>
    </source>
</evidence>
<dbReference type="InterPro" id="IPR001734">
    <property type="entry name" value="Na/solute_symporter"/>
</dbReference>
<keyword evidence="10 14" id="KW-0472">Membrane</keyword>
<comment type="subcellular location">
    <subcellularLocation>
        <location evidence="1">Cell membrane</location>
        <topology evidence="1">Multi-pass membrane protein</topology>
    </subcellularLocation>
</comment>
<evidence type="ECO:0000256" key="11">
    <source>
        <dbReference type="ARBA" id="ARBA00023201"/>
    </source>
</evidence>
<evidence type="ECO:0000256" key="5">
    <source>
        <dbReference type="ARBA" id="ARBA00022692"/>
    </source>
</evidence>
<dbReference type="PANTHER" id="PTHR48086:SF3">
    <property type="entry name" value="SODIUM_PROLINE SYMPORTER"/>
    <property type="match status" value="1"/>
</dbReference>
<dbReference type="RefSeq" id="WP_239414520.1">
    <property type="nucleotide sequence ID" value="NZ_CWGJ01000028.1"/>
</dbReference>
<evidence type="ECO:0000256" key="12">
    <source>
        <dbReference type="ARBA" id="ARBA00033708"/>
    </source>
</evidence>
<evidence type="ECO:0000256" key="14">
    <source>
        <dbReference type="SAM" id="Phobius"/>
    </source>
</evidence>
<comment type="similarity">
    <text evidence="2 13">Belongs to the sodium:solute symporter (SSF) (TC 2.A.21) family.</text>
</comment>
<keyword evidence="3" id="KW-0813">Transport</keyword>
<keyword evidence="5 14" id="KW-0812">Transmembrane</keyword>
<dbReference type="GO" id="GO:0006814">
    <property type="term" value="P:sodium ion transport"/>
    <property type="evidence" value="ECO:0007669"/>
    <property type="project" value="UniProtKB-KW"/>
</dbReference>
<dbReference type="PANTHER" id="PTHR48086">
    <property type="entry name" value="SODIUM/PROLINE SYMPORTER-RELATED"/>
    <property type="match status" value="1"/>
</dbReference>
<keyword evidence="6" id="KW-0769">Symport</keyword>
<evidence type="ECO:0000256" key="2">
    <source>
        <dbReference type="ARBA" id="ARBA00006434"/>
    </source>
</evidence>
<dbReference type="AlphaFoldDB" id="A0A0H5DRR8"/>
<dbReference type="InterPro" id="IPR050277">
    <property type="entry name" value="Sodium:Solute_Symporter"/>
</dbReference>
<evidence type="ECO:0000256" key="6">
    <source>
        <dbReference type="ARBA" id="ARBA00022847"/>
    </source>
</evidence>
<evidence type="ECO:0000313" key="15">
    <source>
        <dbReference type="EMBL" id="CRX39406.1"/>
    </source>
</evidence>
<keyword evidence="7 14" id="KW-1133">Transmembrane helix</keyword>
<sequence length="91" mass="10286">MHTQYIIAFSLYFAVILLIGIFAHRQQNTAQDFIMGGRSLSFWVTAFSAHASDMSAWLFMAFPAAIYLGGMPALWIALGLILGMFLNWQFF</sequence>
<dbReference type="GO" id="GO:0005886">
    <property type="term" value="C:plasma membrane"/>
    <property type="evidence" value="ECO:0007669"/>
    <property type="project" value="UniProtKB-SubCell"/>
</dbReference>
<evidence type="ECO:0000256" key="3">
    <source>
        <dbReference type="ARBA" id="ARBA00022448"/>
    </source>
</evidence>
<evidence type="ECO:0000256" key="9">
    <source>
        <dbReference type="ARBA" id="ARBA00023065"/>
    </source>
</evidence>
<dbReference type="PROSITE" id="PS50283">
    <property type="entry name" value="NA_SOLUT_SYMP_3"/>
    <property type="match status" value="1"/>
</dbReference>
<dbReference type="Proteomes" id="UP000220251">
    <property type="component" value="Unassembled WGS sequence"/>
</dbReference>
<gene>
    <name evidence="15" type="ORF">ELAC_2085</name>
</gene>
<proteinExistence type="inferred from homology"/>
<keyword evidence="8" id="KW-0915">Sodium</keyword>
<evidence type="ECO:0000313" key="16">
    <source>
        <dbReference type="Proteomes" id="UP000220251"/>
    </source>
</evidence>
<evidence type="ECO:0000256" key="7">
    <source>
        <dbReference type="ARBA" id="ARBA00022989"/>
    </source>
</evidence>
<feature type="transmembrane region" description="Helical" evidence="14">
    <location>
        <begin position="66"/>
        <end position="88"/>
    </location>
</feature>
<keyword evidence="16" id="KW-1185">Reference proteome</keyword>
<evidence type="ECO:0000256" key="10">
    <source>
        <dbReference type="ARBA" id="ARBA00023136"/>
    </source>
</evidence>
<evidence type="ECO:0000256" key="1">
    <source>
        <dbReference type="ARBA" id="ARBA00004651"/>
    </source>
</evidence>
<dbReference type="GO" id="GO:0015293">
    <property type="term" value="F:symporter activity"/>
    <property type="evidence" value="ECO:0007669"/>
    <property type="project" value="UniProtKB-KW"/>
</dbReference>
<feature type="transmembrane region" description="Helical" evidence="14">
    <location>
        <begin position="6"/>
        <end position="24"/>
    </location>
</feature>
<dbReference type="InterPro" id="IPR038377">
    <property type="entry name" value="Na/Glc_symporter_sf"/>
</dbReference>
<protein>
    <submittedName>
        <fullName evidence="15">Sodium/proline symporter</fullName>
    </submittedName>
</protein>
<reference evidence="16" key="1">
    <citation type="submission" date="2015-06" db="EMBL/GenBank/DDBJ databases">
        <authorList>
            <person name="Bertelli C."/>
        </authorList>
    </citation>
    <scope>NUCLEOTIDE SEQUENCE [LARGE SCALE GENOMIC DNA]</scope>
    <source>
        <strain evidence="16">CRIB-30</strain>
    </source>
</reference>
<dbReference type="Pfam" id="PF00474">
    <property type="entry name" value="SSF"/>
    <property type="match status" value="1"/>
</dbReference>
<dbReference type="Gene3D" id="1.20.1730.10">
    <property type="entry name" value="Sodium/glucose cotransporter"/>
    <property type="match status" value="1"/>
</dbReference>
<keyword evidence="11" id="KW-0739">Sodium transport</keyword>
<accession>A0A0H5DRR8</accession>
<keyword evidence="9" id="KW-0406">Ion transport</keyword>
<organism evidence="15 16">
    <name type="scientific">Estrella lausannensis</name>
    <dbReference type="NCBI Taxonomy" id="483423"/>
    <lineage>
        <taxon>Bacteria</taxon>
        <taxon>Pseudomonadati</taxon>
        <taxon>Chlamydiota</taxon>
        <taxon>Chlamydiia</taxon>
        <taxon>Parachlamydiales</taxon>
        <taxon>Candidatus Criblamydiaceae</taxon>
        <taxon>Estrella</taxon>
    </lineage>
</organism>
<evidence type="ECO:0000256" key="13">
    <source>
        <dbReference type="RuleBase" id="RU362091"/>
    </source>
</evidence>
<comment type="catalytic activity">
    <reaction evidence="12">
        <text>L-proline(in) + Na(+)(in) = L-proline(out) + Na(+)(out)</text>
        <dbReference type="Rhea" id="RHEA:28967"/>
        <dbReference type="ChEBI" id="CHEBI:29101"/>
        <dbReference type="ChEBI" id="CHEBI:60039"/>
    </reaction>
</comment>
<keyword evidence="4" id="KW-1003">Cell membrane</keyword>
<name>A0A0H5DRR8_9BACT</name>